<organism evidence="2 3">
    <name type="scientific">Mitsuokella multacida DSM 20544</name>
    <dbReference type="NCBI Taxonomy" id="500635"/>
    <lineage>
        <taxon>Bacteria</taxon>
        <taxon>Bacillati</taxon>
        <taxon>Bacillota</taxon>
        <taxon>Negativicutes</taxon>
        <taxon>Selenomonadales</taxon>
        <taxon>Selenomonadaceae</taxon>
        <taxon>Mitsuokella</taxon>
    </lineage>
</organism>
<keyword evidence="3" id="KW-1185">Reference proteome</keyword>
<accession>C9KKX6</accession>
<evidence type="ECO:0000313" key="3">
    <source>
        <dbReference type="Proteomes" id="UP000003671"/>
    </source>
</evidence>
<protein>
    <recommendedName>
        <fullName evidence="1">DUF4236 domain-containing protein</fullName>
    </recommendedName>
</protein>
<dbReference type="RefSeq" id="WP_005840135.1">
    <property type="nucleotide sequence ID" value="NZ_GG697141.2"/>
</dbReference>
<dbReference type="GeneID" id="93482525"/>
<reference evidence="2" key="1">
    <citation type="submission" date="2009-09" db="EMBL/GenBank/DDBJ databases">
        <authorList>
            <person name="Weinstock G."/>
            <person name="Sodergren E."/>
            <person name="Clifton S."/>
            <person name="Fulton L."/>
            <person name="Fulton B."/>
            <person name="Courtney L."/>
            <person name="Fronick C."/>
            <person name="Harrison M."/>
            <person name="Strong C."/>
            <person name="Farmer C."/>
            <person name="Delahaunty K."/>
            <person name="Markovic C."/>
            <person name="Hall O."/>
            <person name="Minx P."/>
            <person name="Tomlinson C."/>
            <person name="Mitreva M."/>
            <person name="Nelson J."/>
            <person name="Hou S."/>
            <person name="Wollam A."/>
            <person name="Pepin K.H."/>
            <person name="Johnson M."/>
            <person name="Bhonagiri V."/>
            <person name="Nash W.E."/>
            <person name="Warren W."/>
            <person name="Chinwalla A."/>
            <person name="Mardis E.R."/>
            <person name="Wilson R.K."/>
        </authorList>
    </citation>
    <scope>NUCLEOTIDE SEQUENCE [LARGE SCALE GENOMIC DNA]</scope>
    <source>
        <strain evidence="2">DSM 20544</strain>
    </source>
</reference>
<sequence>MSWRFRKSIKIAPGVRINFGKSSTSLSIGGKGFHRTYSSTGRVTDSIGIPGTGISYTTTHSSRKRAARSVPAPAAYARPVPAVPQAPVVDIAAIRAQIASIYRTADTPIDWKKMLVTDDPQYHYFKERAEAILNGDIDAYFEVINGLNPLNDLMEYGSGFECGTDDPRQLSVHFHVNSDKVLHDARALPKETYYDLLQDYVCGCAIRIARDMFAILPIRGIIVDAWDHRDEILSVAFKRRAFAALDFAHLDPSDTIEQFEHRMAFQPAKGFAPIVPLDDF</sequence>
<dbReference type="InterPro" id="IPR025330">
    <property type="entry name" value="DUF4236"/>
</dbReference>
<dbReference type="Pfam" id="PF14020">
    <property type="entry name" value="DUF4236"/>
    <property type="match status" value="1"/>
</dbReference>
<evidence type="ECO:0000313" key="2">
    <source>
        <dbReference type="EMBL" id="EEX69776.1"/>
    </source>
</evidence>
<dbReference type="STRING" id="500635.MITSMUL_03827"/>
<proteinExistence type="predicted"/>
<dbReference type="PATRIC" id="fig|500635.8.peg.1191"/>
<dbReference type="Proteomes" id="UP000003671">
    <property type="component" value="Unassembled WGS sequence"/>
</dbReference>
<dbReference type="eggNOG" id="ENOG502ZBGH">
    <property type="taxonomic scope" value="Bacteria"/>
</dbReference>
<comment type="caution">
    <text evidence="2">The sequence shown here is derived from an EMBL/GenBank/DDBJ whole genome shotgun (WGS) entry which is preliminary data.</text>
</comment>
<dbReference type="HOGENOM" id="CLU_065573_1_0_9"/>
<gene>
    <name evidence="2" type="ORF">MITSMUL_03827</name>
</gene>
<evidence type="ECO:0000259" key="1">
    <source>
        <dbReference type="Pfam" id="PF14020"/>
    </source>
</evidence>
<feature type="domain" description="DUF4236" evidence="1">
    <location>
        <begin position="3"/>
        <end position="57"/>
    </location>
</feature>
<name>C9KKX6_9FIRM</name>
<dbReference type="EMBL" id="ABWK02000009">
    <property type="protein sequence ID" value="EEX69776.1"/>
    <property type="molecule type" value="Genomic_DNA"/>
</dbReference>
<dbReference type="AlphaFoldDB" id="C9KKX6"/>